<feature type="chain" id="PRO_5046665942" evidence="1">
    <location>
        <begin position="29"/>
        <end position="370"/>
    </location>
</feature>
<feature type="signal peptide" evidence="1">
    <location>
        <begin position="1"/>
        <end position="28"/>
    </location>
</feature>
<comment type="caution">
    <text evidence="2">The sequence shown here is derived from an EMBL/GenBank/DDBJ whole genome shotgun (WGS) entry which is preliminary data.</text>
</comment>
<dbReference type="Proteomes" id="UP001174205">
    <property type="component" value="Unassembled WGS sequence"/>
</dbReference>
<keyword evidence="1" id="KW-0732">Signal</keyword>
<evidence type="ECO:0000313" key="2">
    <source>
        <dbReference type="EMBL" id="MDN4603742.1"/>
    </source>
</evidence>
<evidence type="ECO:0000313" key="3">
    <source>
        <dbReference type="Proteomes" id="UP001174205"/>
    </source>
</evidence>
<organism evidence="2 3">
    <name type="scientific">Paenibacillus vandeheii</name>
    <dbReference type="NCBI Taxonomy" id="3035917"/>
    <lineage>
        <taxon>Bacteria</taxon>
        <taxon>Bacillati</taxon>
        <taxon>Bacillota</taxon>
        <taxon>Bacilli</taxon>
        <taxon>Bacillales</taxon>
        <taxon>Paenibacillaceae</taxon>
        <taxon>Paenibacillus</taxon>
    </lineage>
</organism>
<protein>
    <submittedName>
        <fullName evidence="2">Uncharacterized protein</fullName>
    </submittedName>
</protein>
<sequence>MRKMFLVASKCLLGLTLVSGLFSGTTWAESNGESLQAVQIELPNNLSKLELPDIVYSTKGIARGKKIEVDRPGISILSNFNVTGDRISFSDSLTAADPTDFWFFSVPTDRTILTQLRSANANYRVDLYSIDWNTGTATPTPFWGKAGEIKFATDLAAGDWGLRVTSTGTVGDSYSIHANMANPSVVPDPSNPSKTAKLTSYSENLISAVMEYPNGDITVNGAKIGNTSAVSNINAHLAWAREYTFTNGGAHSSINHDVDDVRIKSVTIPLKYTSQYAQSDNAVFITLDKGTLFTSFRSNFVSGVPTSSWSTFDDVQGRTTPRRLDDIDMFGDPDLLVYDLDKKRVIDFASSLNYWYAKGIEAFPSVVYYR</sequence>
<name>A0ABT8JFI8_9BACL</name>
<reference evidence="2" key="1">
    <citation type="submission" date="2023-03" db="EMBL/GenBank/DDBJ databases">
        <title>MT1 and MT2 Draft Genomes of Novel Species.</title>
        <authorList>
            <person name="Venkateswaran K."/>
        </authorList>
    </citation>
    <scope>NUCLEOTIDE SEQUENCE</scope>
    <source>
        <strain evidence="2">F6_3S_P_1C</strain>
    </source>
</reference>
<proteinExistence type="predicted"/>
<dbReference type="EMBL" id="JAROCD010000010">
    <property type="protein sequence ID" value="MDN4603742.1"/>
    <property type="molecule type" value="Genomic_DNA"/>
</dbReference>
<dbReference type="RefSeq" id="WP_301248354.1">
    <property type="nucleotide sequence ID" value="NZ_JAROCD010000010.1"/>
</dbReference>
<gene>
    <name evidence="2" type="ORF">P5G61_21035</name>
</gene>
<keyword evidence="3" id="KW-1185">Reference proteome</keyword>
<accession>A0ABT8JFI8</accession>
<evidence type="ECO:0000256" key="1">
    <source>
        <dbReference type="SAM" id="SignalP"/>
    </source>
</evidence>